<organism evidence="1 2">
    <name type="scientific">Serratia marcescens</name>
    <dbReference type="NCBI Taxonomy" id="615"/>
    <lineage>
        <taxon>Bacteria</taxon>
        <taxon>Pseudomonadati</taxon>
        <taxon>Pseudomonadota</taxon>
        <taxon>Gammaproteobacteria</taxon>
        <taxon>Enterobacterales</taxon>
        <taxon>Yersiniaceae</taxon>
        <taxon>Serratia</taxon>
    </lineage>
</organism>
<dbReference type="EMBL" id="MJAO01000001">
    <property type="protein sequence ID" value="OKB68620.1"/>
    <property type="molecule type" value="Genomic_DNA"/>
</dbReference>
<comment type="caution">
    <text evidence="1">The sequence shown here is derived from an EMBL/GenBank/DDBJ whole genome shotgun (WGS) entry which is preliminary data.</text>
</comment>
<proteinExistence type="predicted"/>
<protein>
    <submittedName>
        <fullName evidence="1">Uncharacterized protein</fullName>
    </submittedName>
</protein>
<gene>
    <name evidence="1" type="ORF">BHU62_00835</name>
</gene>
<sequence>MPADATGNAVTVADAENDDIRLQAIALPSAKRRSEFPFLSNIPCPLYAHKKNVKKLLIVSVYKQKGRFALRASNNCLCD</sequence>
<evidence type="ECO:0000313" key="1">
    <source>
        <dbReference type="EMBL" id="OKB68620.1"/>
    </source>
</evidence>
<evidence type="ECO:0000313" key="2">
    <source>
        <dbReference type="Proteomes" id="UP000185770"/>
    </source>
</evidence>
<reference evidence="1 2" key="1">
    <citation type="submission" date="2016-09" db="EMBL/GenBank/DDBJ databases">
        <title>Serratia marcescens MSU-97 and epiphytic antimycotic-producing bacteria.</title>
        <authorList>
            <person name="Matilla M.A."/>
        </authorList>
    </citation>
    <scope>NUCLEOTIDE SEQUENCE [LARGE SCALE GENOMIC DNA]</scope>
    <source>
        <strain evidence="1 2">MSU-97</strain>
    </source>
</reference>
<dbReference type="Proteomes" id="UP000185770">
    <property type="component" value="Unassembled WGS sequence"/>
</dbReference>
<dbReference type="AlphaFoldDB" id="A0A1Q4P655"/>
<accession>A0A1Q4P655</accession>
<name>A0A1Q4P655_SERMA</name>